<keyword evidence="1" id="KW-0805">Transcription regulation</keyword>
<comment type="caution">
    <text evidence="6">The sequence shown here is derived from an EMBL/GenBank/DDBJ whole genome shotgun (WGS) entry which is preliminary data.</text>
</comment>
<dbReference type="InterPro" id="IPR036388">
    <property type="entry name" value="WH-like_DNA-bd_sf"/>
</dbReference>
<dbReference type="AlphaFoldDB" id="A0A0F3ISI5"/>
<keyword evidence="3" id="KW-0804">Transcription</keyword>
<dbReference type="Gene3D" id="3.40.50.10490">
    <property type="entry name" value="Glucose-6-phosphate isomerase like protein, domain 1"/>
    <property type="match status" value="1"/>
</dbReference>
<dbReference type="SUPFAM" id="SSF53697">
    <property type="entry name" value="SIS domain"/>
    <property type="match status" value="1"/>
</dbReference>
<dbReference type="InterPro" id="IPR001347">
    <property type="entry name" value="SIS_dom"/>
</dbReference>
<keyword evidence="2" id="KW-0238">DNA-binding</keyword>
<sequence>MANMLDVLRSHLPRLSRQEAAVAQTILSDPQATLQSPVAVVATRAGVSQPTVIRLCRSVGCEGFADFKLKLAQSLVPGVPFVTAAVESSDDTATYAAKIFDATATALHAARTALDVTSTNRAIEALANARRIVIFGLGGSASIAQDAEHKLARFGIPCQAVLDPLMLRIQLAGMGPDDVLLTISNTGRTKLALDAAQSARDQQVPVIAVTAPGSPLAALANITVAVESAEDTDLFTPMASRIVHLVHVDVLTTGIALRLGADKQDLLARIKTNLRTTRLPLAREAVHRDPLPQL</sequence>
<dbReference type="GO" id="GO:1901135">
    <property type="term" value="P:carbohydrate derivative metabolic process"/>
    <property type="evidence" value="ECO:0007669"/>
    <property type="project" value="InterPro"/>
</dbReference>
<dbReference type="EMBL" id="LAJY01000540">
    <property type="protein sequence ID" value="KJV08544.1"/>
    <property type="molecule type" value="Genomic_DNA"/>
</dbReference>
<accession>A0A0F3ISI5</accession>
<dbReference type="Pfam" id="PF01380">
    <property type="entry name" value="SIS"/>
    <property type="match status" value="1"/>
</dbReference>
<dbReference type="InterPro" id="IPR035472">
    <property type="entry name" value="RpiR-like_SIS"/>
</dbReference>
<evidence type="ECO:0000259" key="4">
    <source>
        <dbReference type="PROSITE" id="PS51071"/>
    </source>
</evidence>
<dbReference type="PANTHER" id="PTHR30514">
    <property type="entry name" value="GLUCOKINASE"/>
    <property type="match status" value="1"/>
</dbReference>
<dbReference type="Proteomes" id="UP000033774">
    <property type="component" value="Unassembled WGS sequence"/>
</dbReference>
<dbReference type="OrthoDB" id="8582409at2"/>
<dbReference type="InterPro" id="IPR047640">
    <property type="entry name" value="RpiR-like"/>
</dbReference>
<gene>
    <name evidence="6" type="ORF">VZ95_17125</name>
</gene>
<dbReference type="GO" id="GO:0003700">
    <property type="term" value="F:DNA-binding transcription factor activity"/>
    <property type="evidence" value="ECO:0007669"/>
    <property type="project" value="InterPro"/>
</dbReference>
<evidence type="ECO:0000256" key="3">
    <source>
        <dbReference type="ARBA" id="ARBA00023163"/>
    </source>
</evidence>
<dbReference type="SUPFAM" id="SSF46689">
    <property type="entry name" value="Homeodomain-like"/>
    <property type="match status" value="1"/>
</dbReference>
<evidence type="ECO:0000256" key="2">
    <source>
        <dbReference type="ARBA" id="ARBA00023125"/>
    </source>
</evidence>
<proteinExistence type="predicted"/>
<keyword evidence="7" id="KW-1185">Reference proteome</keyword>
<dbReference type="InterPro" id="IPR046348">
    <property type="entry name" value="SIS_dom_sf"/>
</dbReference>
<dbReference type="PROSITE" id="PS51071">
    <property type="entry name" value="HTH_RPIR"/>
    <property type="match status" value="1"/>
</dbReference>
<name>A0A0F3ISI5_9PROT</name>
<feature type="domain" description="SIS" evidence="5">
    <location>
        <begin position="122"/>
        <end position="261"/>
    </location>
</feature>
<evidence type="ECO:0000259" key="5">
    <source>
        <dbReference type="PROSITE" id="PS51464"/>
    </source>
</evidence>
<dbReference type="PROSITE" id="PS51464">
    <property type="entry name" value="SIS"/>
    <property type="match status" value="1"/>
</dbReference>
<dbReference type="Gene3D" id="1.10.10.10">
    <property type="entry name" value="Winged helix-like DNA-binding domain superfamily/Winged helix DNA-binding domain"/>
    <property type="match status" value="1"/>
</dbReference>
<evidence type="ECO:0000256" key="1">
    <source>
        <dbReference type="ARBA" id="ARBA00023015"/>
    </source>
</evidence>
<dbReference type="GO" id="GO:0003677">
    <property type="term" value="F:DNA binding"/>
    <property type="evidence" value="ECO:0007669"/>
    <property type="project" value="UniProtKB-KW"/>
</dbReference>
<dbReference type="InterPro" id="IPR000281">
    <property type="entry name" value="HTH_RpiR"/>
</dbReference>
<dbReference type="CDD" id="cd05013">
    <property type="entry name" value="SIS_RpiR"/>
    <property type="match status" value="1"/>
</dbReference>
<dbReference type="PANTHER" id="PTHR30514:SF1">
    <property type="entry name" value="HTH-TYPE TRANSCRIPTIONAL REGULATOR HEXR-RELATED"/>
    <property type="match status" value="1"/>
</dbReference>
<feature type="domain" description="HTH rpiR-type" evidence="4">
    <location>
        <begin position="2"/>
        <end position="78"/>
    </location>
</feature>
<dbReference type="GO" id="GO:0097367">
    <property type="term" value="F:carbohydrate derivative binding"/>
    <property type="evidence" value="ECO:0007669"/>
    <property type="project" value="InterPro"/>
</dbReference>
<evidence type="ECO:0008006" key="8">
    <source>
        <dbReference type="Google" id="ProtNLM"/>
    </source>
</evidence>
<evidence type="ECO:0000313" key="6">
    <source>
        <dbReference type="EMBL" id="KJV08544.1"/>
    </source>
</evidence>
<evidence type="ECO:0000313" key="7">
    <source>
        <dbReference type="Proteomes" id="UP000033774"/>
    </source>
</evidence>
<organism evidence="6 7">
    <name type="scientific">Elstera litoralis</name>
    <dbReference type="NCBI Taxonomy" id="552518"/>
    <lineage>
        <taxon>Bacteria</taxon>
        <taxon>Pseudomonadati</taxon>
        <taxon>Pseudomonadota</taxon>
        <taxon>Alphaproteobacteria</taxon>
        <taxon>Rhodospirillales</taxon>
        <taxon>Rhodospirillaceae</taxon>
        <taxon>Elstera</taxon>
    </lineage>
</organism>
<reference evidence="6 7" key="1">
    <citation type="submission" date="2015-03" db="EMBL/GenBank/DDBJ databases">
        <title>Draft genome sequence of Elstera litoralis.</title>
        <authorList>
            <person name="Rahalkar M.C."/>
            <person name="Dhakephalkar P.K."/>
            <person name="Pore S.D."/>
            <person name="Arora P."/>
            <person name="Kapse N.G."/>
            <person name="Pandit P.S."/>
        </authorList>
    </citation>
    <scope>NUCLEOTIDE SEQUENCE [LARGE SCALE GENOMIC DNA]</scope>
    <source>
        <strain evidence="6 7">Dia-1</strain>
    </source>
</reference>
<dbReference type="RefSeq" id="WP_045776935.1">
    <property type="nucleotide sequence ID" value="NZ_LAJY01000540.1"/>
</dbReference>
<dbReference type="Pfam" id="PF01418">
    <property type="entry name" value="HTH_6"/>
    <property type="match status" value="1"/>
</dbReference>
<protein>
    <recommendedName>
        <fullName evidence="8">Transcriptional regulator</fullName>
    </recommendedName>
</protein>
<dbReference type="InterPro" id="IPR009057">
    <property type="entry name" value="Homeodomain-like_sf"/>
</dbReference>